<keyword evidence="2" id="KW-1185">Reference proteome</keyword>
<gene>
    <name evidence="1" type="ORF">F511_05537</name>
</gene>
<organism evidence="1 2">
    <name type="scientific">Dorcoceras hygrometricum</name>
    <dbReference type="NCBI Taxonomy" id="472368"/>
    <lineage>
        <taxon>Eukaryota</taxon>
        <taxon>Viridiplantae</taxon>
        <taxon>Streptophyta</taxon>
        <taxon>Embryophyta</taxon>
        <taxon>Tracheophyta</taxon>
        <taxon>Spermatophyta</taxon>
        <taxon>Magnoliopsida</taxon>
        <taxon>eudicotyledons</taxon>
        <taxon>Gunneridae</taxon>
        <taxon>Pentapetalae</taxon>
        <taxon>asterids</taxon>
        <taxon>lamiids</taxon>
        <taxon>Lamiales</taxon>
        <taxon>Gesneriaceae</taxon>
        <taxon>Didymocarpoideae</taxon>
        <taxon>Trichosporeae</taxon>
        <taxon>Loxocarpinae</taxon>
        <taxon>Dorcoceras</taxon>
    </lineage>
</organism>
<proteinExistence type="predicted"/>
<protein>
    <submittedName>
        <fullName evidence="1">Uncharacterized protein</fullName>
    </submittedName>
</protein>
<evidence type="ECO:0000313" key="2">
    <source>
        <dbReference type="Proteomes" id="UP000250235"/>
    </source>
</evidence>
<dbReference type="Proteomes" id="UP000250235">
    <property type="component" value="Unassembled WGS sequence"/>
</dbReference>
<reference evidence="1 2" key="1">
    <citation type="journal article" date="2015" name="Proc. Natl. Acad. Sci. U.S.A.">
        <title>The resurrection genome of Boea hygrometrica: A blueprint for survival of dehydration.</title>
        <authorList>
            <person name="Xiao L."/>
            <person name="Yang G."/>
            <person name="Zhang L."/>
            <person name="Yang X."/>
            <person name="Zhao S."/>
            <person name="Ji Z."/>
            <person name="Zhou Q."/>
            <person name="Hu M."/>
            <person name="Wang Y."/>
            <person name="Chen M."/>
            <person name="Xu Y."/>
            <person name="Jin H."/>
            <person name="Xiao X."/>
            <person name="Hu G."/>
            <person name="Bao F."/>
            <person name="Hu Y."/>
            <person name="Wan P."/>
            <person name="Li L."/>
            <person name="Deng X."/>
            <person name="Kuang T."/>
            <person name="Xiang C."/>
            <person name="Zhu J.K."/>
            <person name="Oliver M.J."/>
            <person name="He Y."/>
        </authorList>
    </citation>
    <scope>NUCLEOTIDE SEQUENCE [LARGE SCALE GENOMIC DNA]</scope>
    <source>
        <strain evidence="2">cv. XS01</strain>
    </source>
</reference>
<dbReference type="AlphaFoldDB" id="A0A2Z7BE83"/>
<sequence length="143" mass="15206">MAIFVRTGRAICRGLVLLRCARRCVSCRPLVARGRSAAALHEGGQATLLMCTRLVARRAEAGRWSAQEHRLAAHCLAHDRRPASPMVAPPIGASQRDCAELVAREILLGGAAGRPPLRRVSGDVVTAGLISSRVWFGPVPGSP</sequence>
<accession>A0A2Z7BE83</accession>
<name>A0A2Z7BE83_9LAMI</name>
<evidence type="ECO:0000313" key="1">
    <source>
        <dbReference type="EMBL" id="KZV30257.1"/>
    </source>
</evidence>
<dbReference type="EMBL" id="KV008350">
    <property type="protein sequence ID" value="KZV30257.1"/>
    <property type="molecule type" value="Genomic_DNA"/>
</dbReference>